<dbReference type="NCBIfam" id="NF037959">
    <property type="entry name" value="MFS_SpdSyn"/>
    <property type="match status" value="1"/>
</dbReference>
<evidence type="ECO:0000313" key="1">
    <source>
        <dbReference type="EMBL" id="GAA3055801.1"/>
    </source>
</evidence>
<dbReference type="EMBL" id="BAAAVT010000004">
    <property type="protein sequence ID" value="GAA3055801.1"/>
    <property type="molecule type" value="Genomic_DNA"/>
</dbReference>
<gene>
    <name evidence="1" type="ORF">GCM10010529_07170</name>
</gene>
<evidence type="ECO:0000313" key="2">
    <source>
        <dbReference type="Proteomes" id="UP001500236"/>
    </source>
</evidence>
<sequence>MDRARLPRRIRLSASGTVAELRQDELTEAGVMLTIDGVEQSHVETDDPGWLLHDYTLRIAAVLDALAGWSAERPWSVLHLGAGALTLPRWVEHRAGQRRLPPPEQTVLDFEPELMDFVLEHLPMRTRPRTVVADAAAALADGGELEGERHDAVVVDLFNGAHAPDQLTSATFCAHVARTVDDDGVLVMNLGDDPGLHFARPLIRRILHAAAGADPSRLLVTAPADVLAGATAGNLVVAALGEPVPTRAAEAVWAAGPHPGDVLTGDELRQWLGL</sequence>
<dbReference type="Proteomes" id="UP001500236">
    <property type="component" value="Unassembled WGS sequence"/>
</dbReference>
<reference evidence="2" key="1">
    <citation type="journal article" date="2019" name="Int. J. Syst. Evol. Microbiol.">
        <title>The Global Catalogue of Microorganisms (GCM) 10K type strain sequencing project: providing services to taxonomists for standard genome sequencing and annotation.</title>
        <authorList>
            <consortium name="The Broad Institute Genomics Platform"/>
            <consortium name="The Broad Institute Genome Sequencing Center for Infectious Disease"/>
            <person name="Wu L."/>
            <person name="Ma J."/>
        </authorList>
    </citation>
    <scope>NUCLEOTIDE SEQUENCE [LARGE SCALE GENOMIC DNA]</scope>
    <source>
        <strain evidence="2">JCM 14309</strain>
    </source>
</reference>
<proteinExistence type="predicted"/>
<name>A0ABP6LU07_9MICC</name>
<dbReference type="InterPro" id="IPR029063">
    <property type="entry name" value="SAM-dependent_MTases_sf"/>
</dbReference>
<dbReference type="RefSeq" id="WP_311023996.1">
    <property type="nucleotide sequence ID" value="NZ_BAAAVT010000004.1"/>
</dbReference>
<comment type="caution">
    <text evidence="1">The sequence shown here is derived from an EMBL/GenBank/DDBJ whole genome shotgun (WGS) entry which is preliminary data.</text>
</comment>
<dbReference type="Gene3D" id="3.40.50.150">
    <property type="entry name" value="Vaccinia Virus protein VP39"/>
    <property type="match status" value="1"/>
</dbReference>
<accession>A0ABP6LU07</accession>
<protein>
    <submittedName>
        <fullName evidence="1">Fused MFS/spermidine synthase</fullName>
    </submittedName>
</protein>
<organism evidence="1 2">
    <name type="scientific">Nesterenkonia aethiopica</name>
    <dbReference type="NCBI Taxonomy" id="269144"/>
    <lineage>
        <taxon>Bacteria</taxon>
        <taxon>Bacillati</taxon>
        <taxon>Actinomycetota</taxon>
        <taxon>Actinomycetes</taxon>
        <taxon>Micrococcales</taxon>
        <taxon>Micrococcaceae</taxon>
        <taxon>Nesterenkonia</taxon>
    </lineage>
</organism>
<dbReference type="SUPFAM" id="SSF53335">
    <property type="entry name" value="S-adenosyl-L-methionine-dependent methyltransferases"/>
    <property type="match status" value="1"/>
</dbReference>
<keyword evidence="2" id="KW-1185">Reference proteome</keyword>